<dbReference type="OrthoDB" id="7459479at2759"/>
<dbReference type="PANTHER" id="PTHR36971:SF1">
    <property type="entry name" value="METHYLTRANSFERASE DOMAIN-CONTAINING PROTEIN"/>
    <property type="match status" value="1"/>
</dbReference>
<dbReference type="SMART" id="SM00356">
    <property type="entry name" value="ZnF_C3H1"/>
    <property type="match status" value="1"/>
</dbReference>
<keyword evidence="1" id="KW-0863">Zinc-finger</keyword>
<dbReference type="GeneID" id="20225198"/>
<feature type="compositionally biased region" description="Low complexity" evidence="2">
    <location>
        <begin position="43"/>
        <end position="61"/>
    </location>
</feature>
<dbReference type="AlphaFoldDB" id="F0YCX9"/>
<feature type="zinc finger region" description="C3H1-type" evidence="1">
    <location>
        <begin position="813"/>
        <end position="839"/>
    </location>
</feature>
<dbReference type="PROSITE" id="PS50103">
    <property type="entry name" value="ZF_C3H1"/>
    <property type="match status" value="1"/>
</dbReference>
<name>F0YCX9_AURAN</name>
<keyword evidence="6" id="KW-1185">Reference proteome</keyword>
<dbReference type="GO" id="GO:0008270">
    <property type="term" value="F:zinc ion binding"/>
    <property type="evidence" value="ECO:0007669"/>
    <property type="project" value="UniProtKB-KW"/>
</dbReference>
<feature type="compositionally biased region" description="Basic and acidic residues" evidence="2">
    <location>
        <begin position="1102"/>
        <end position="1121"/>
    </location>
</feature>
<reference evidence="5 6" key="1">
    <citation type="journal article" date="2011" name="Proc. Natl. Acad. Sci. U.S.A.">
        <title>Niche of harmful alga Aureococcus anophagefferens revealed through ecogenomics.</title>
        <authorList>
            <person name="Gobler C.J."/>
            <person name="Berry D.L."/>
            <person name="Dyhrman S.T."/>
            <person name="Wilhelm S.W."/>
            <person name="Salamov A."/>
            <person name="Lobanov A.V."/>
            <person name="Zhang Y."/>
            <person name="Collier J.L."/>
            <person name="Wurch L.L."/>
            <person name="Kustka A.B."/>
            <person name="Dill B.D."/>
            <person name="Shah M."/>
            <person name="VerBerkmoes N.C."/>
            <person name="Kuo A."/>
            <person name="Terry A."/>
            <person name="Pangilinan J."/>
            <person name="Lindquist E.A."/>
            <person name="Lucas S."/>
            <person name="Paulsen I.T."/>
            <person name="Hattenrath-Lehmann T.K."/>
            <person name="Talmage S.C."/>
            <person name="Walker E.A."/>
            <person name="Koch F."/>
            <person name="Burson A.M."/>
            <person name="Marcoval M.A."/>
            <person name="Tang Y.Z."/>
            <person name="Lecleir G.R."/>
            <person name="Coyne K.J."/>
            <person name="Berg G.M."/>
            <person name="Bertrand E.M."/>
            <person name="Saito M.A."/>
            <person name="Gladyshev V.N."/>
            <person name="Grigoriev I.V."/>
        </authorList>
    </citation>
    <scope>NUCLEOTIDE SEQUENCE [LARGE SCALE GENOMIC DNA]</scope>
    <source>
        <strain evidence="6">CCMP 1984</strain>
    </source>
</reference>
<dbReference type="InParanoid" id="F0YCX9"/>
<keyword evidence="1" id="KW-0862">Zinc</keyword>
<feature type="region of interest" description="Disordered" evidence="2">
    <location>
        <begin position="1098"/>
        <end position="1121"/>
    </location>
</feature>
<feature type="domain" description="C3H1-type" evidence="4">
    <location>
        <begin position="813"/>
        <end position="839"/>
    </location>
</feature>
<evidence type="ECO:0000256" key="1">
    <source>
        <dbReference type="PROSITE-ProRule" id="PRU00723"/>
    </source>
</evidence>
<evidence type="ECO:0000313" key="6">
    <source>
        <dbReference type="Proteomes" id="UP000002729"/>
    </source>
</evidence>
<keyword evidence="1" id="KW-0479">Metal-binding</keyword>
<gene>
    <name evidence="5" type="ORF">AURANDRAFT_65167</name>
</gene>
<sequence length="1121" mass="121211">MAAPWRWAWLVVAALARPALPSHHGNRVADWVRHRQHPDADAKPPSAAAAPPAAPAAAEPPAAEPLEEGEAPPPPAEAAAAGADAAALDEASRAAAERAAGEAQAALDALTAYYGGDASVLRLSRRMNRGVTDFGLHDRIVAALLGPAAPKRFVIAVLGGRVTSGEGRWASAAWPRVLERRLKPFFTSLGVDFEVRSAAAASRNRFPDAFCLGALLGPDVDVVIREWSPKGMSEGLPEALGWLDAGQRSDLVWNVNISDRTNRNKQASRVPFRELAASEVFLRTVFGLRTRPALQFLSLDSDGGDNASSLRHAVEKGGVFYDAYRRYSTFFSSFGAAYDHLRKVRQAKLHDGGSKDRCKDKDVKVCPIDADKPDGFHARAAYDGFDASHKSWAQFVGGGLYDKRGKYLSHLGHELVGNQVAYHYLQYANTTLLRLLRSRTVAADVAALVARSAKARNVKSPLPHAAICTGPLCDKHLSRPKCAYSSLPKHAAPDVGDLVSNASAVTRWSNVAVGGGKHDASCGDLDRAAACGDETSLECFSHEMACSHGGQTRAFEGFAGSGPLQLDVDFSRAARCAVLISEPTTTGPRPITTANWKTELKVTVEGAPCGPPACVAVGGDGDPTQSLYIDLAKVPDCDECKTCWMLQPVHVDLEVSPLPELGADVCALRDGACAAAGDWAHYDLGCTPRPNRKDACWRPLLRNVYSGELSDVRNPQMVRALVNSIVATVVRWRRLGKRFVFMDVRRDGSAEEWQLSCDANTFAGAERAAVVRVAARDEPNPSKRGLRALRCEAVATVREMGRDEDTKLVVPRDPRDVLCKLWARGACKNPRCPYRHAFATDGERRWSEGAKLRRLAELKREGDARDPWAERAEGASRSHKNANFDDAEKRAHAARHSEFATWLLDTFGRATLEQGPILDVAGGKGALAWELQCVHGIDCVTLDPRFRKPLCRRRRKLLRKRAAGSNGAAAREPGHVRGLLDSVFEASPEGRALLAACSAIVGLHADEASEAIVDAGLKYGKPFAVVPCCVFRDLFPALRKADVASHADFCDYLLRKDAGVGMGFLRCVGKNKVIYRATAAAPRPDVVLAQPEDPLYLPAGARLERQRNPEDPLHRPEDAGG</sequence>
<evidence type="ECO:0000259" key="4">
    <source>
        <dbReference type="PROSITE" id="PS50103"/>
    </source>
</evidence>
<feature type="region of interest" description="Disordered" evidence="2">
    <location>
        <begin position="36"/>
        <end position="86"/>
    </location>
</feature>
<dbReference type="eggNOG" id="ENOG502QVWK">
    <property type="taxonomic scope" value="Eukaryota"/>
</dbReference>
<organism evidence="6">
    <name type="scientific">Aureococcus anophagefferens</name>
    <name type="common">Harmful bloom alga</name>
    <dbReference type="NCBI Taxonomy" id="44056"/>
    <lineage>
        <taxon>Eukaryota</taxon>
        <taxon>Sar</taxon>
        <taxon>Stramenopiles</taxon>
        <taxon>Ochrophyta</taxon>
        <taxon>Pelagophyceae</taxon>
        <taxon>Pelagomonadales</taxon>
        <taxon>Pelagomonadaceae</taxon>
        <taxon>Aureococcus</taxon>
    </lineage>
</organism>
<dbReference type="PANTHER" id="PTHR36971">
    <property type="entry name" value="UNNAMED PRODUCT"/>
    <property type="match status" value="1"/>
</dbReference>
<protein>
    <recommendedName>
        <fullName evidence="4">C3H1-type domain-containing protein</fullName>
    </recommendedName>
</protein>
<dbReference type="EMBL" id="GL833132">
    <property type="protein sequence ID" value="EGB07099.1"/>
    <property type="molecule type" value="Genomic_DNA"/>
</dbReference>
<accession>F0YCX9</accession>
<dbReference type="Proteomes" id="UP000002729">
    <property type="component" value="Unassembled WGS sequence"/>
</dbReference>
<evidence type="ECO:0000256" key="3">
    <source>
        <dbReference type="SAM" id="SignalP"/>
    </source>
</evidence>
<feature type="chain" id="PRO_5003262915" description="C3H1-type domain-containing protein" evidence="3">
    <location>
        <begin position="22"/>
        <end position="1121"/>
    </location>
</feature>
<dbReference type="KEGG" id="aaf:AURANDRAFT_65167"/>
<evidence type="ECO:0000313" key="5">
    <source>
        <dbReference type="EMBL" id="EGB07099.1"/>
    </source>
</evidence>
<proteinExistence type="predicted"/>
<keyword evidence="3" id="KW-0732">Signal</keyword>
<dbReference type="InterPro" id="IPR000571">
    <property type="entry name" value="Znf_CCCH"/>
</dbReference>
<evidence type="ECO:0000256" key="2">
    <source>
        <dbReference type="SAM" id="MobiDB-lite"/>
    </source>
</evidence>
<dbReference type="RefSeq" id="XP_009038330.1">
    <property type="nucleotide sequence ID" value="XM_009040082.1"/>
</dbReference>
<feature type="region of interest" description="Disordered" evidence="2">
    <location>
        <begin position="863"/>
        <end position="889"/>
    </location>
</feature>
<feature type="compositionally biased region" description="Low complexity" evidence="2">
    <location>
        <begin position="77"/>
        <end position="86"/>
    </location>
</feature>
<feature type="signal peptide" evidence="3">
    <location>
        <begin position="1"/>
        <end position="21"/>
    </location>
</feature>